<feature type="non-terminal residue" evidence="1">
    <location>
        <position position="79"/>
    </location>
</feature>
<gene>
    <name evidence="1" type="ORF">T01_8428</name>
</gene>
<dbReference type="AlphaFoldDB" id="A0A0V0YTF6"/>
<reference evidence="1 2" key="1">
    <citation type="submission" date="2015-01" db="EMBL/GenBank/DDBJ databases">
        <title>Evolution of Trichinella species and genotypes.</title>
        <authorList>
            <person name="Korhonen P.K."/>
            <person name="Edoardo P."/>
            <person name="Giuseppe L.R."/>
            <person name="Gasser R.B."/>
        </authorList>
    </citation>
    <scope>NUCLEOTIDE SEQUENCE [LARGE SCALE GENOMIC DNA]</scope>
    <source>
        <strain evidence="1">ISS3</strain>
    </source>
</reference>
<keyword evidence="2" id="KW-1185">Reference proteome</keyword>
<protein>
    <submittedName>
        <fullName evidence="1">Uncharacterized protein</fullName>
    </submittedName>
</protein>
<evidence type="ECO:0000313" key="2">
    <source>
        <dbReference type="Proteomes" id="UP000054776"/>
    </source>
</evidence>
<organism evidence="1 2">
    <name type="scientific">Trichinella spiralis</name>
    <name type="common">Trichina worm</name>
    <dbReference type="NCBI Taxonomy" id="6334"/>
    <lineage>
        <taxon>Eukaryota</taxon>
        <taxon>Metazoa</taxon>
        <taxon>Ecdysozoa</taxon>
        <taxon>Nematoda</taxon>
        <taxon>Enoplea</taxon>
        <taxon>Dorylaimia</taxon>
        <taxon>Trichinellida</taxon>
        <taxon>Trichinellidae</taxon>
        <taxon>Trichinella</taxon>
    </lineage>
</organism>
<accession>A0A0V0YTF6</accession>
<dbReference type="InParanoid" id="A0A0V0YTF6"/>
<sequence length="79" mass="8559">MFPPSVNGQQAVARSSIVRYDRCSQNRKGVWTMQHPPLPALKEAGPHGTKGFPCAVYQTCIAVTILSCMFPPSVNGQQA</sequence>
<proteinExistence type="predicted"/>
<comment type="caution">
    <text evidence="1">The sequence shown here is derived from an EMBL/GenBank/DDBJ whole genome shotgun (WGS) entry which is preliminary data.</text>
</comment>
<name>A0A0V0YTF6_TRISP</name>
<dbReference type="EMBL" id="JYDH01005014">
    <property type="protein sequence ID" value="KRY03591.1"/>
    <property type="molecule type" value="Genomic_DNA"/>
</dbReference>
<dbReference type="Proteomes" id="UP000054776">
    <property type="component" value="Unassembled WGS sequence"/>
</dbReference>
<evidence type="ECO:0000313" key="1">
    <source>
        <dbReference type="EMBL" id="KRY03591.1"/>
    </source>
</evidence>